<keyword evidence="2" id="KW-1185">Reference proteome</keyword>
<sequence>APLSVKMTAPVAQLSDVALEGALAPLARARVELALAAARLDGALPAPVAQALEAGLAPHAGARVEVEMALADLLPNVEMPMPAAWLRGAVFGTVLVPLVVVRVELVLFLGALSRGALRVLVAAVSDALSRIPRGVKMLLPVAQLRNAALEAGFVLVAGVEVELAPTDAQPKVGTPAPAAALSDAAFQTAFVPRLCFGATLLLPSALLDVSLLAQAAVLADAAREAALAPPAGVGVELLLSDAPLHAGVLLAPVALPRNAALEAALAPLTPVRVKLALADALLDGAPLVAVALPGGAVSEVVPTCPAHGRQSQVAPLQRGAQRRDAMRAVAVRKYVGVGTVLSDALLNVSAPVPVALRGDAVLEAVLAPLAQVRVELVLADALLKCALVATVVAASDAVLKTVFVLLVGARVDLALSDAMLTKVEMPVCVALTGDVALEEVLALLESVRVELLLSSALLDVAMSVPLAAVSDLMMRAVPFPLVDVGVEVFAPQIDVWIELVLAAVLLNVEMMLLVMFLVPAVAENVALEAPLVSPASIGAKQLLADALLHVEVLAPIMLLSDAASEAALVFGVHVRMRCWCRSRCSATRYLTVLAPFVDVGGELLIPDALSMVEMPVAVALPGDVVFERA</sequence>
<reference evidence="1" key="1">
    <citation type="submission" date="2023-10" db="EMBL/GenBank/DDBJ databases">
        <authorList>
            <person name="Chen Y."/>
            <person name="Shah S."/>
            <person name="Dougan E. K."/>
            <person name="Thang M."/>
            <person name="Chan C."/>
        </authorList>
    </citation>
    <scope>NUCLEOTIDE SEQUENCE [LARGE SCALE GENOMIC DNA]</scope>
</reference>
<proteinExistence type="predicted"/>
<evidence type="ECO:0000313" key="2">
    <source>
        <dbReference type="Proteomes" id="UP001189429"/>
    </source>
</evidence>
<gene>
    <name evidence="1" type="ORF">PCOR1329_LOCUS84309</name>
</gene>
<name>A0ABN9YBD3_9DINO</name>
<accession>A0ABN9YBD3</accession>
<dbReference type="Proteomes" id="UP001189429">
    <property type="component" value="Unassembled WGS sequence"/>
</dbReference>
<evidence type="ECO:0000313" key="1">
    <source>
        <dbReference type="EMBL" id="CAK0910048.1"/>
    </source>
</evidence>
<protein>
    <submittedName>
        <fullName evidence="1">Uncharacterized protein</fullName>
    </submittedName>
</protein>
<feature type="non-terminal residue" evidence="1">
    <location>
        <position position="629"/>
    </location>
</feature>
<comment type="caution">
    <text evidence="1">The sequence shown here is derived from an EMBL/GenBank/DDBJ whole genome shotgun (WGS) entry which is preliminary data.</text>
</comment>
<dbReference type="EMBL" id="CAUYUJ010022313">
    <property type="protein sequence ID" value="CAK0910048.1"/>
    <property type="molecule type" value="Genomic_DNA"/>
</dbReference>
<feature type="non-terminal residue" evidence="1">
    <location>
        <position position="1"/>
    </location>
</feature>
<organism evidence="1 2">
    <name type="scientific">Prorocentrum cordatum</name>
    <dbReference type="NCBI Taxonomy" id="2364126"/>
    <lineage>
        <taxon>Eukaryota</taxon>
        <taxon>Sar</taxon>
        <taxon>Alveolata</taxon>
        <taxon>Dinophyceae</taxon>
        <taxon>Prorocentrales</taxon>
        <taxon>Prorocentraceae</taxon>
        <taxon>Prorocentrum</taxon>
    </lineage>
</organism>